<dbReference type="InterPro" id="IPR013096">
    <property type="entry name" value="Cupin_2"/>
</dbReference>
<dbReference type="Gene3D" id="1.10.10.60">
    <property type="entry name" value="Homeodomain-like"/>
    <property type="match status" value="1"/>
</dbReference>
<dbReference type="GO" id="GO:0043565">
    <property type="term" value="F:sequence-specific DNA binding"/>
    <property type="evidence" value="ECO:0007669"/>
    <property type="project" value="InterPro"/>
</dbReference>
<gene>
    <name evidence="4" type="ORF">JC965_02105</name>
    <name evidence="5" type="ORF">OJY61_14330</name>
</gene>
<dbReference type="PROSITE" id="PS01124">
    <property type="entry name" value="HTH_ARAC_FAMILY_2"/>
    <property type="match status" value="1"/>
</dbReference>
<dbReference type="CDD" id="cd02208">
    <property type="entry name" value="cupin_RmlC-like"/>
    <property type="match status" value="1"/>
</dbReference>
<dbReference type="EMBL" id="CP065937">
    <property type="protein sequence ID" value="QQA61354.1"/>
    <property type="molecule type" value="Genomic_DNA"/>
</dbReference>
<dbReference type="InterPro" id="IPR014710">
    <property type="entry name" value="RmlC-like_jellyroll"/>
</dbReference>
<keyword evidence="2" id="KW-0804">Transcription</keyword>
<dbReference type="InterPro" id="IPR011051">
    <property type="entry name" value="RmlC_Cupin_sf"/>
</dbReference>
<dbReference type="Pfam" id="PF07883">
    <property type="entry name" value="Cupin_2"/>
    <property type="match status" value="1"/>
</dbReference>
<protein>
    <submittedName>
        <fullName evidence="5">AraC family transcriptional regulator</fullName>
    </submittedName>
    <submittedName>
        <fullName evidence="4">Helix-turn-helix domain-containing protein</fullName>
    </submittedName>
</protein>
<dbReference type="Pfam" id="PF12833">
    <property type="entry name" value="HTH_18"/>
    <property type="match status" value="1"/>
</dbReference>
<feature type="domain" description="HTH araC/xylS-type" evidence="3">
    <location>
        <begin position="134"/>
        <end position="230"/>
    </location>
</feature>
<dbReference type="PANTHER" id="PTHR11019">
    <property type="entry name" value="HTH-TYPE TRANSCRIPTIONAL REGULATOR NIMR"/>
    <property type="match status" value="1"/>
</dbReference>
<organism evidence="4">
    <name type="scientific">Aeromonas caviae</name>
    <name type="common">Aeromonas punctata</name>
    <dbReference type="NCBI Taxonomy" id="648"/>
    <lineage>
        <taxon>Bacteria</taxon>
        <taxon>Pseudomonadati</taxon>
        <taxon>Pseudomonadota</taxon>
        <taxon>Gammaproteobacteria</taxon>
        <taxon>Aeromonadales</taxon>
        <taxon>Aeromonadaceae</taxon>
        <taxon>Aeromonas</taxon>
    </lineage>
</organism>
<dbReference type="GO" id="GO:0003700">
    <property type="term" value="F:DNA-binding transcription factor activity"/>
    <property type="evidence" value="ECO:0007669"/>
    <property type="project" value="InterPro"/>
</dbReference>
<reference evidence="5" key="2">
    <citation type="submission" date="2023-04" db="EMBL/GenBank/DDBJ databases">
        <title>Whole Genome Sequence of Multi-drug resistant Aeromonas caviae as a gut pathogen in newborn.</title>
        <authorList>
            <person name="Jadhav S.V."/>
            <person name="Saroj S.D."/>
            <person name="Saha U.B."/>
            <person name="Sen S."/>
            <person name="Kher A."/>
        </authorList>
    </citation>
    <scope>NUCLEOTIDE SEQUENCE</scope>
    <source>
        <strain evidence="5">SVJ23</strain>
    </source>
</reference>
<dbReference type="PANTHER" id="PTHR11019:SF159">
    <property type="entry name" value="TRANSCRIPTIONAL REGULATOR-RELATED"/>
    <property type="match status" value="1"/>
</dbReference>
<dbReference type="RefSeq" id="WP_082189139.1">
    <property type="nucleotide sequence ID" value="NZ_AP019195.1"/>
</dbReference>
<evidence type="ECO:0000313" key="4">
    <source>
        <dbReference type="EMBL" id="QQA61354.1"/>
    </source>
</evidence>
<name>A0A3G9IKG5_AERCA</name>
<dbReference type="InterPro" id="IPR018060">
    <property type="entry name" value="HTH_AraC"/>
</dbReference>
<dbReference type="Proteomes" id="UP001163285">
    <property type="component" value="Chromosome"/>
</dbReference>
<reference evidence="4" key="1">
    <citation type="submission" date="2020-12" db="EMBL/GenBank/DDBJ databases">
        <title>GES Beta-lactamases isolated from hospital effluents in Brazil.</title>
        <authorList>
            <person name="Conte D."/>
            <person name="Mesa D."/>
            <person name="Palmeiro J.K."/>
            <person name="Dalla-Costa L.M."/>
        </authorList>
    </citation>
    <scope>NUCLEOTIDE SEQUENCE [LARGE SCALE GENOMIC DNA]</scope>
    <source>
        <strain evidence="4">Aero21</strain>
    </source>
</reference>
<keyword evidence="1" id="KW-0805">Transcription regulation</keyword>
<accession>A0A3G9IKG5</accession>
<dbReference type="EMBL" id="CP110176">
    <property type="protein sequence ID" value="UZC85015.2"/>
    <property type="molecule type" value="Genomic_DNA"/>
</dbReference>
<dbReference type="Gene3D" id="2.60.120.10">
    <property type="entry name" value="Jelly Rolls"/>
    <property type="match status" value="1"/>
</dbReference>
<evidence type="ECO:0000256" key="1">
    <source>
        <dbReference type="ARBA" id="ARBA00023015"/>
    </source>
</evidence>
<dbReference type="SMART" id="SM00342">
    <property type="entry name" value="HTH_ARAC"/>
    <property type="match status" value="1"/>
</dbReference>
<dbReference type="AlphaFoldDB" id="A0A3G9IKG5"/>
<evidence type="ECO:0000259" key="3">
    <source>
        <dbReference type="PROSITE" id="PS01124"/>
    </source>
</evidence>
<dbReference type="InterPro" id="IPR009057">
    <property type="entry name" value="Homeodomain-like_sf"/>
</dbReference>
<evidence type="ECO:0000313" key="5">
    <source>
        <dbReference type="EMBL" id="UZC85015.2"/>
    </source>
</evidence>
<sequence length="230" mass="25347">MSCLHPSYPQGHFTALHCHPHAQYCYLHDGGGIITGRGEGELLVAGQICFIPAGWEHEFRVLRRSRLSLLYVPTSARTAFGPLQASPLLAGLFARLPELAEEEVKGAYLTVLGQELERADPLAARIHLAGELDPRLLRVLDRVCQAPAIHLTLAALAADCGASVRTLNRLFLQQLGCSFRQWREQVVLGRARQLQHRGLTLAQIADRLGYEDPGALSRALQRLARREPAA</sequence>
<evidence type="ECO:0000256" key="2">
    <source>
        <dbReference type="ARBA" id="ARBA00023163"/>
    </source>
</evidence>
<proteinExistence type="predicted"/>
<dbReference type="SUPFAM" id="SSF46689">
    <property type="entry name" value="Homeodomain-like"/>
    <property type="match status" value="1"/>
</dbReference>
<dbReference type="SUPFAM" id="SSF51182">
    <property type="entry name" value="RmlC-like cupins"/>
    <property type="match status" value="1"/>
</dbReference>